<sequence length="225" mass="24334">MARLDANYCRPYQRGCCLRGRECPMLHAVHLTTGAAPAHPAKPDNSEGDSSGEDNWTSSSGSRSWADMSEGLWAVQPAGLPGTRPAAEPPRAWSAGAASSRDELPSFNERIANIPEFMPSESRENHAAGDSHKSKSAIRRKQRQITKKWSAMMELNNTMALPVARALSGMPSSLPPAQHSPRTESASPERPPAPAPSPRLRRMDDHDPGDSCDDGLAFENTKVSL</sequence>
<dbReference type="PROSITE" id="PS50103">
    <property type="entry name" value="ZF_C3H1"/>
    <property type="match status" value="1"/>
</dbReference>
<feature type="zinc finger region" description="C3H1-type" evidence="1">
    <location>
        <begin position="3"/>
        <end position="30"/>
    </location>
</feature>
<evidence type="ECO:0000256" key="2">
    <source>
        <dbReference type="SAM" id="MobiDB-lite"/>
    </source>
</evidence>
<keyword evidence="1" id="KW-0862">Zinc</keyword>
<evidence type="ECO:0000313" key="5">
    <source>
        <dbReference type="Proteomes" id="UP001189429"/>
    </source>
</evidence>
<feature type="compositionally biased region" description="Basic and acidic residues" evidence="2">
    <location>
        <begin position="121"/>
        <end position="133"/>
    </location>
</feature>
<protein>
    <recommendedName>
        <fullName evidence="3">C3H1-type domain-containing protein</fullName>
    </recommendedName>
</protein>
<feature type="compositionally biased region" description="Polar residues" evidence="2">
    <location>
        <begin position="53"/>
        <end position="63"/>
    </location>
</feature>
<gene>
    <name evidence="4" type="ORF">PCOR1329_LOCUS28334</name>
</gene>
<evidence type="ECO:0000313" key="4">
    <source>
        <dbReference type="EMBL" id="CAK0829348.1"/>
    </source>
</evidence>
<feature type="domain" description="C3H1-type" evidence="3">
    <location>
        <begin position="3"/>
        <end position="30"/>
    </location>
</feature>
<organism evidence="4 5">
    <name type="scientific">Prorocentrum cordatum</name>
    <dbReference type="NCBI Taxonomy" id="2364126"/>
    <lineage>
        <taxon>Eukaryota</taxon>
        <taxon>Sar</taxon>
        <taxon>Alveolata</taxon>
        <taxon>Dinophyceae</taxon>
        <taxon>Prorocentrales</taxon>
        <taxon>Prorocentraceae</taxon>
        <taxon>Prorocentrum</taxon>
    </lineage>
</organism>
<keyword evidence="1" id="KW-0863">Zinc-finger</keyword>
<dbReference type="Proteomes" id="UP001189429">
    <property type="component" value="Unassembled WGS sequence"/>
</dbReference>
<feature type="region of interest" description="Disordered" evidence="2">
    <location>
        <begin position="34"/>
        <end position="64"/>
    </location>
</feature>
<accession>A0ABN9SBJ5</accession>
<feature type="region of interest" description="Disordered" evidence="2">
    <location>
        <begin position="76"/>
        <end position="104"/>
    </location>
</feature>
<proteinExistence type="predicted"/>
<keyword evidence="1" id="KW-0479">Metal-binding</keyword>
<name>A0ABN9SBJ5_9DINO</name>
<feature type="compositionally biased region" description="Basic residues" evidence="2">
    <location>
        <begin position="134"/>
        <end position="145"/>
    </location>
</feature>
<keyword evidence="5" id="KW-1185">Reference proteome</keyword>
<feature type="region of interest" description="Disordered" evidence="2">
    <location>
        <begin position="168"/>
        <end position="225"/>
    </location>
</feature>
<comment type="caution">
    <text evidence="4">The sequence shown here is derived from an EMBL/GenBank/DDBJ whole genome shotgun (WGS) entry which is preliminary data.</text>
</comment>
<evidence type="ECO:0000259" key="3">
    <source>
        <dbReference type="PROSITE" id="PS50103"/>
    </source>
</evidence>
<feature type="region of interest" description="Disordered" evidence="2">
    <location>
        <begin position="117"/>
        <end position="145"/>
    </location>
</feature>
<dbReference type="InterPro" id="IPR000571">
    <property type="entry name" value="Znf_CCCH"/>
</dbReference>
<dbReference type="EMBL" id="CAUYUJ010010435">
    <property type="protein sequence ID" value="CAK0829348.1"/>
    <property type="molecule type" value="Genomic_DNA"/>
</dbReference>
<reference evidence="4" key="1">
    <citation type="submission" date="2023-10" db="EMBL/GenBank/DDBJ databases">
        <authorList>
            <person name="Chen Y."/>
            <person name="Shah S."/>
            <person name="Dougan E. K."/>
            <person name="Thang M."/>
            <person name="Chan C."/>
        </authorList>
    </citation>
    <scope>NUCLEOTIDE SEQUENCE [LARGE SCALE GENOMIC DNA]</scope>
</reference>
<evidence type="ECO:0000256" key="1">
    <source>
        <dbReference type="PROSITE-ProRule" id="PRU00723"/>
    </source>
</evidence>